<keyword evidence="2" id="KW-1185">Reference proteome</keyword>
<evidence type="ECO:0000313" key="2">
    <source>
        <dbReference type="Proteomes" id="UP001515500"/>
    </source>
</evidence>
<dbReference type="PANTHER" id="PTHR31973">
    <property type="entry name" value="POLYPROTEIN, PUTATIVE-RELATED"/>
    <property type="match status" value="1"/>
</dbReference>
<dbReference type="Proteomes" id="UP001515500">
    <property type="component" value="Unplaced"/>
</dbReference>
<sequence length="304" mass="34685">MVFVFHINVLGWGRRLPGLPSMVVRLLLFLDGTHFLGKYDGVLLGATGKDGYEGLFHVAFVIVDNETDKNWTWFLANLGDMFYGQQDYDKIITFISDRRKGLVNAIARVFPLSPNGNCLRYLEGNFMKTNARLGKALKDQCWAVVVKIAYAYITKKFDDAVSEFTSLSAVEHDSVGYIPLPKIRKKVEQIVEDSRFLRVGRSDLDTYEVIGEHNSAVILQVQKGSCRRWDVHGLPCKYACAAIMQIDTGVHCYIDDYFTADCYRHAYIKLIYPIHGNDKPSDDHRELRMRPPVSKNRVTSFRCP</sequence>
<proteinExistence type="predicted"/>
<dbReference type="InterPro" id="IPR018289">
    <property type="entry name" value="MULE_transposase_dom"/>
</dbReference>
<dbReference type="AlphaFoldDB" id="A0AB40AZR9"/>
<organism evidence="2 3">
    <name type="scientific">Dioscorea cayennensis subsp. rotundata</name>
    <name type="common">White Guinea yam</name>
    <name type="synonym">Dioscorea rotundata</name>
    <dbReference type="NCBI Taxonomy" id="55577"/>
    <lineage>
        <taxon>Eukaryota</taxon>
        <taxon>Viridiplantae</taxon>
        <taxon>Streptophyta</taxon>
        <taxon>Embryophyta</taxon>
        <taxon>Tracheophyta</taxon>
        <taxon>Spermatophyta</taxon>
        <taxon>Magnoliopsida</taxon>
        <taxon>Liliopsida</taxon>
        <taxon>Dioscoreales</taxon>
        <taxon>Dioscoreaceae</taxon>
        <taxon>Dioscorea</taxon>
    </lineage>
</organism>
<dbReference type="GeneID" id="120256911"/>
<evidence type="ECO:0000313" key="3">
    <source>
        <dbReference type="RefSeq" id="XP_039120512.1"/>
    </source>
</evidence>
<feature type="domain" description="MULE transposase" evidence="1">
    <location>
        <begin position="28"/>
        <end position="122"/>
    </location>
</feature>
<dbReference type="RefSeq" id="XP_039120512.1">
    <property type="nucleotide sequence ID" value="XM_039264578.1"/>
</dbReference>
<accession>A0AB40AZR9</accession>
<evidence type="ECO:0000259" key="1">
    <source>
        <dbReference type="Pfam" id="PF10551"/>
    </source>
</evidence>
<dbReference type="PANTHER" id="PTHR31973:SF187">
    <property type="entry name" value="MUTATOR TRANSPOSASE MUDRA PROTEIN"/>
    <property type="match status" value="1"/>
</dbReference>
<dbReference type="Pfam" id="PF10551">
    <property type="entry name" value="MULE"/>
    <property type="match status" value="1"/>
</dbReference>
<protein>
    <submittedName>
        <fullName evidence="3">Uncharacterized protein LOC120256911</fullName>
    </submittedName>
</protein>
<name>A0AB40AZR9_DIOCR</name>
<reference evidence="3" key="1">
    <citation type="submission" date="2025-08" db="UniProtKB">
        <authorList>
            <consortium name="RefSeq"/>
        </authorList>
    </citation>
    <scope>IDENTIFICATION</scope>
</reference>
<gene>
    <name evidence="3" type="primary">LOC120256911</name>
</gene>